<evidence type="ECO:0000256" key="1">
    <source>
        <dbReference type="ARBA" id="ARBA00007261"/>
    </source>
</evidence>
<dbReference type="SUPFAM" id="SSF63411">
    <property type="entry name" value="LuxS/MPP-like metallohydrolase"/>
    <property type="match status" value="2"/>
</dbReference>
<dbReference type="Pfam" id="PF00675">
    <property type="entry name" value="Peptidase_M16"/>
    <property type="match status" value="1"/>
</dbReference>
<protein>
    <submittedName>
        <fullName evidence="5">Insulinase family protein</fullName>
    </submittedName>
</protein>
<evidence type="ECO:0000259" key="3">
    <source>
        <dbReference type="Pfam" id="PF00675"/>
    </source>
</evidence>
<proteinExistence type="inferred from homology"/>
<dbReference type="Proteomes" id="UP000824088">
    <property type="component" value="Unassembled WGS sequence"/>
</dbReference>
<dbReference type="PANTHER" id="PTHR11851">
    <property type="entry name" value="METALLOPROTEASE"/>
    <property type="match status" value="1"/>
</dbReference>
<dbReference type="EMBL" id="DVMN01000029">
    <property type="protein sequence ID" value="HIU20919.1"/>
    <property type="molecule type" value="Genomic_DNA"/>
</dbReference>
<dbReference type="GO" id="GO:0046872">
    <property type="term" value="F:metal ion binding"/>
    <property type="evidence" value="ECO:0007669"/>
    <property type="project" value="InterPro"/>
</dbReference>
<evidence type="ECO:0000313" key="6">
    <source>
        <dbReference type="Proteomes" id="UP000824088"/>
    </source>
</evidence>
<dbReference type="Gene3D" id="3.30.830.10">
    <property type="entry name" value="Metalloenzyme, LuxS/M16 peptidase-like"/>
    <property type="match status" value="2"/>
</dbReference>
<dbReference type="InterPro" id="IPR050361">
    <property type="entry name" value="MPP/UQCRC_Complex"/>
</dbReference>
<feature type="domain" description="Peptidase M16 C-terminal" evidence="4">
    <location>
        <begin position="172"/>
        <end position="347"/>
    </location>
</feature>
<dbReference type="GO" id="GO:0006508">
    <property type="term" value="P:proteolysis"/>
    <property type="evidence" value="ECO:0007669"/>
    <property type="project" value="InterPro"/>
</dbReference>
<dbReference type="GO" id="GO:0004222">
    <property type="term" value="F:metalloendopeptidase activity"/>
    <property type="evidence" value="ECO:0007669"/>
    <property type="project" value="InterPro"/>
</dbReference>
<reference evidence="5" key="1">
    <citation type="submission" date="2020-10" db="EMBL/GenBank/DDBJ databases">
        <authorList>
            <person name="Gilroy R."/>
        </authorList>
    </citation>
    <scope>NUCLEOTIDE SEQUENCE</scope>
    <source>
        <strain evidence="5">1063</strain>
    </source>
</reference>
<dbReference type="PANTHER" id="PTHR11851:SF49">
    <property type="entry name" value="MITOCHONDRIAL-PROCESSING PEPTIDASE SUBUNIT ALPHA"/>
    <property type="match status" value="1"/>
</dbReference>
<dbReference type="InterPro" id="IPR011765">
    <property type="entry name" value="Pept_M16_N"/>
</dbReference>
<feature type="domain" description="Peptidase M16 N-terminal" evidence="3">
    <location>
        <begin position="20"/>
        <end position="166"/>
    </location>
</feature>
<dbReference type="AlphaFoldDB" id="A0A9D1L0Y5"/>
<organism evidence="5 6">
    <name type="scientific">Candidatus Limadaptatus stercorigallinarum</name>
    <dbReference type="NCBI Taxonomy" id="2840845"/>
    <lineage>
        <taxon>Bacteria</taxon>
        <taxon>Bacillati</taxon>
        <taxon>Bacillota</taxon>
        <taxon>Clostridia</taxon>
        <taxon>Eubacteriales</taxon>
        <taxon>Candidatus Limadaptatus</taxon>
    </lineage>
</organism>
<comment type="caution">
    <text evidence="5">The sequence shown here is derived from an EMBL/GenBank/DDBJ whole genome shotgun (WGS) entry which is preliminary data.</text>
</comment>
<sequence>MWYNNAMNEMIVFDSGLKLVVSPNSAVRSVSVGVFVGAGSAYETPEMSGISHLIEHMMFKGTGSRSAFDIVNEIDSLGAQINAYTTKSHTCYYTLSRDVHAEECMDVLADMYFNAAFDPSELKKERKVVLEELSESEDTPDDLCMEKLSAAFFAEHPLEKPILGTKKTLKGLTSEHLHAYKNAFYVPGGTVVSVAGNVSAEEAERMVRRHFEDRFGFGAESPRAPLAKAPMKGGFAGGKKEIEQAHIAFAFPGAAYNTEASFAARLLGAVFGMEMSSRLFQSVREKLGLCYSIVGYPTAYENNGAFIIYTSTNPASVEQAVGAIKGEIKKLLADGITPDELKKGKEQIVTGMVLGQESTSAVMRGMGRHAVVTGDLYDIDEQIAAVEALTCGDVAEEAERIFDFDRVAASCVASDVRDVCRMMKEM</sequence>
<evidence type="ECO:0000256" key="2">
    <source>
        <dbReference type="RuleBase" id="RU004447"/>
    </source>
</evidence>
<dbReference type="InterPro" id="IPR011249">
    <property type="entry name" value="Metalloenz_LuxS/M16"/>
</dbReference>
<dbReference type="PROSITE" id="PS00143">
    <property type="entry name" value="INSULINASE"/>
    <property type="match status" value="1"/>
</dbReference>
<evidence type="ECO:0000313" key="5">
    <source>
        <dbReference type="EMBL" id="HIU20919.1"/>
    </source>
</evidence>
<evidence type="ECO:0000259" key="4">
    <source>
        <dbReference type="Pfam" id="PF05193"/>
    </source>
</evidence>
<dbReference type="InterPro" id="IPR007863">
    <property type="entry name" value="Peptidase_M16_C"/>
</dbReference>
<dbReference type="InterPro" id="IPR001431">
    <property type="entry name" value="Pept_M16_Zn_BS"/>
</dbReference>
<comment type="similarity">
    <text evidence="1 2">Belongs to the peptidase M16 family.</text>
</comment>
<accession>A0A9D1L0Y5</accession>
<reference evidence="5" key="2">
    <citation type="journal article" date="2021" name="PeerJ">
        <title>Extensive microbial diversity within the chicken gut microbiome revealed by metagenomics and culture.</title>
        <authorList>
            <person name="Gilroy R."/>
            <person name="Ravi A."/>
            <person name="Getino M."/>
            <person name="Pursley I."/>
            <person name="Horton D.L."/>
            <person name="Alikhan N.F."/>
            <person name="Baker D."/>
            <person name="Gharbi K."/>
            <person name="Hall N."/>
            <person name="Watson M."/>
            <person name="Adriaenssens E.M."/>
            <person name="Foster-Nyarko E."/>
            <person name="Jarju S."/>
            <person name="Secka A."/>
            <person name="Antonio M."/>
            <person name="Oren A."/>
            <person name="Chaudhuri R.R."/>
            <person name="La Ragione R."/>
            <person name="Hildebrand F."/>
            <person name="Pallen M.J."/>
        </authorList>
    </citation>
    <scope>NUCLEOTIDE SEQUENCE</scope>
    <source>
        <strain evidence="5">1063</strain>
    </source>
</reference>
<gene>
    <name evidence="5" type="ORF">IAD51_01585</name>
</gene>
<name>A0A9D1L0Y5_9FIRM</name>
<dbReference type="Pfam" id="PF05193">
    <property type="entry name" value="Peptidase_M16_C"/>
    <property type="match status" value="1"/>
</dbReference>